<evidence type="ECO:0000313" key="10">
    <source>
        <dbReference type="Proteomes" id="UP000785679"/>
    </source>
</evidence>
<dbReference type="FunFam" id="3.40.910.10:FF:000001">
    <property type="entry name" value="Probable deoxyhypusine synthase"/>
    <property type="match status" value="1"/>
</dbReference>
<evidence type="ECO:0000256" key="6">
    <source>
        <dbReference type="ARBA" id="ARBA00022679"/>
    </source>
</evidence>
<dbReference type="EMBL" id="RRYP01011645">
    <property type="protein sequence ID" value="TNV77598.1"/>
    <property type="molecule type" value="Genomic_DNA"/>
</dbReference>
<evidence type="ECO:0000256" key="3">
    <source>
        <dbReference type="ARBA" id="ARBA00005041"/>
    </source>
</evidence>
<dbReference type="InterPro" id="IPR036982">
    <property type="entry name" value="Deoxyhypusine_synthase_sf"/>
</dbReference>
<dbReference type="InterPro" id="IPR029035">
    <property type="entry name" value="DHS-like_NAD/FAD-binding_dom"/>
</dbReference>
<protein>
    <recommendedName>
        <fullName evidence="5">deoxyhypusine synthase</fullName>
        <ecNumber evidence="5">2.5.1.46</ecNumber>
    </recommendedName>
</protein>
<comment type="pathway">
    <text evidence="3">Protein modification; eIF5A hypusination.</text>
</comment>
<dbReference type="Pfam" id="PF01916">
    <property type="entry name" value="DS"/>
    <property type="match status" value="1"/>
</dbReference>
<dbReference type="SUPFAM" id="SSF52467">
    <property type="entry name" value="DHS-like NAD/FAD-binding domain"/>
    <property type="match status" value="1"/>
</dbReference>
<organism evidence="9 10">
    <name type="scientific">Halteria grandinella</name>
    <dbReference type="NCBI Taxonomy" id="5974"/>
    <lineage>
        <taxon>Eukaryota</taxon>
        <taxon>Sar</taxon>
        <taxon>Alveolata</taxon>
        <taxon>Ciliophora</taxon>
        <taxon>Intramacronucleata</taxon>
        <taxon>Spirotrichea</taxon>
        <taxon>Stichotrichia</taxon>
        <taxon>Sporadotrichida</taxon>
        <taxon>Halteriidae</taxon>
        <taxon>Halteria</taxon>
    </lineage>
</organism>
<evidence type="ECO:0000256" key="2">
    <source>
        <dbReference type="ARBA" id="ARBA00001911"/>
    </source>
</evidence>
<evidence type="ECO:0000256" key="7">
    <source>
        <dbReference type="ARBA" id="ARBA00023027"/>
    </source>
</evidence>
<dbReference type="Proteomes" id="UP000785679">
    <property type="component" value="Unassembled WGS sequence"/>
</dbReference>
<comment type="caution">
    <text evidence="9">The sequence shown here is derived from an EMBL/GenBank/DDBJ whole genome shotgun (WGS) entry which is preliminary data.</text>
</comment>
<accession>A0A8J8T130</accession>
<proteinExistence type="inferred from homology"/>
<dbReference type="PANTHER" id="PTHR11703:SF0">
    <property type="entry name" value="DEOXYHYPUSINE SYNTHASE"/>
    <property type="match status" value="1"/>
</dbReference>
<evidence type="ECO:0000313" key="9">
    <source>
        <dbReference type="EMBL" id="TNV77598.1"/>
    </source>
</evidence>
<dbReference type="GO" id="GO:0034038">
    <property type="term" value="F:deoxyhypusine synthase activity"/>
    <property type="evidence" value="ECO:0007669"/>
    <property type="project" value="UniProtKB-EC"/>
</dbReference>
<evidence type="ECO:0000256" key="8">
    <source>
        <dbReference type="ARBA" id="ARBA00023256"/>
    </source>
</evidence>
<dbReference type="GO" id="GO:0005737">
    <property type="term" value="C:cytoplasm"/>
    <property type="evidence" value="ECO:0007669"/>
    <property type="project" value="TreeGrafter"/>
</dbReference>
<dbReference type="EC" id="2.5.1.46" evidence="5"/>
<comment type="catalytic activity">
    <reaction evidence="1">
        <text>[eIF5A protein]-L-lysine + spermidine = [eIF5A protein]-deoxyhypusine + propane-1,3-diamine</text>
        <dbReference type="Rhea" id="RHEA:33299"/>
        <dbReference type="Rhea" id="RHEA-COMP:10143"/>
        <dbReference type="Rhea" id="RHEA-COMP:10144"/>
        <dbReference type="ChEBI" id="CHEBI:29969"/>
        <dbReference type="ChEBI" id="CHEBI:57484"/>
        <dbReference type="ChEBI" id="CHEBI:57834"/>
        <dbReference type="ChEBI" id="CHEBI:82657"/>
        <dbReference type="EC" id="2.5.1.46"/>
    </reaction>
</comment>
<dbReference type="OrthoDB" id="294378at2759"/>
<dbReference type="AlphaFoldDB" id="A0A8J8T130"/>
<sequence>MEPATPTNEDESKKNLYLQSAEYLDKPVVKGYDFNEGLDYNKVFASYLNTGFQATNLGLAIESVNEMIKWRLKDEPHKEDDDAKYPTQADKDNLRCTIFLGYTSNMASCGMREYIRYLCQHKMVDCIVTTTGGIEEDFMKCLAPHYIGDFYLDGKTLRMQGLNRIGNLIVPNMNYCKLESFMVPLIEEMHKEQQAKGTIWSPSMIINRMGQAINNEESIYYWCWKNNIPVFSPALTDGAIGDIIYFYSYNNPGFIVDIAKDIRLLNDLALHARKTGMIIVGGGVIKHHICNANLMRNGADYSVFINTAVDADGSDSGARPDEAVSWGKIKMDAHPVKVWAEATLVLPILIGETFVRNFELAKRV</sequence>
<keyword evidence="7" id="KW-0520">NAD</keyword>
<comment type="cofactor">
    <cofactor evidence="2">
        <name>NAD(+)</name>
        <dbReference type="ChEBI" id="CHEBI:57540"/>
    </cofactor>
</comment>
<name>A0A8J8T130_HALGN</name>
<evidence type="ECO:0000256" key="1">
    <source>
        <dbReference type="ARBA" id="ARBA00000952"/>
    </source>
</evidence>
<dbReference type="NCBIfam" id="TIGR00321">
    <property type="entry name" value="dhys"/>
    <property type="match status" value="1"/>
</dbReference>
<gene>
    <name evidence="9" type="ORF">FGO68_gene2576</name>
</gene>
<keyword evidence="6" id="KW-0808">Transferase</keyword>
<comment type="similarity">
    <text evidence="4">Belongs to the deoxyhypusine synthase family.</text>
</comment>
<evidence type="ECO:0000256" key="4">
    <source>
        <dbReference type="ARBA" id="ARBA00009892"/>
    </source>
</evidence>
<evidence type="ECO:0000256" key="5">
    <source>
        <dbReference type="ARBA" id="ARBA00012683"/>
    </source>
</evidence>
<dbReference type="InterPro" id="IPR002773">
    <property type="entry name" value="Deoxyhypusine_synthase"/>
</dbReference>
<dbReference type="Gene3D" id="3.40.910.10">
    <property type="entry name" value="Deoxyhypusine synthase"/>
    <property type="match status" value="1"/>
</dbReference>
<reference evidence="9" key="1">
    <citation type="submission" date="2019-06" db="EMBL/GenBank/DDBJ databases">
        <authorList>
            <person name="Zheng W."/>
        </authorList>
    </citation>
    <scope>NUCLEOTIDE SEQUENCE</scope>
    <source>
        <strain evidence="9">QDHG01</strain>
    </source>
</reference>
<dbReference type="PANTHER" id="PTHR11703">
    <property type="entry name" value="DEOXYHYPUSINE SYNTHASE"/>
    <property type="match status" value="1"/>
</dbReference>
<keyword evidence="10" id="KW-1185">Reference proteome</keyword>
<keyword evidence="8" id="KW-0386">Hypusine biosynthesis</keyword>